<dbReference type="InterPro" id="IPR000917">
    <property type="entry name" value="Sulfatase_N"/>
</dbReference>
<evidence type="ECO:0000256" key="2">
    <source>
        <dbReference type="ARBA" id="ARBA00022475"/>
    </source>
</evidence>
<keyword evidence="7" id="KW-0464">Manganese</keyword>
<dbReference type="GO" id="GO:0016740">
    <property type="term" value="F:transferase activity"/>
    <property type="evidence" value="ECO:0007669"/>
    <property type="project" value="UniProtKB-KW"/>
</dbReference>
<evidence type="ECO:0000313" key="11">
    <source>
        <dbReference type="EMBL" id="MBB3105307.1"/>
    </source>
</evidence>
<evidence type="ECO:0000256" key="1">
    <source>
        <dbReference type="ARBA" id="ARBA00004651"/>
    </source>
</evidence>
<evidence type="ECO:0000259" key="10">
    <source>
        <dbReference type="Pfam" id="PF00884"/>
    </source>
</evidence>
<dbReference type="Gene3D" id="3.30.1120.80">
    <property type="match status" value="1"/>
</dbReference>
<keyword evidence="7" id="KW-0479">Metal-binding</keyword>
<comment type="subcellular location">
    <subcellularLocation>
        <location evidence="1">Cell membrane</location>
        <topology evidence="1">Multi-pass membrane protein</topology>
    </subcellularLocation>
</comment>
<feature type="binding site" evidence="8">
    <location>
        <position position="500"/>
    </location>
    <ligand>
        <name>Mn(2+)</name>
        <dbReference type="ChEBI" id="CHEBI:29035"/>
    </ligand>
</feature>
<dbReference type="InterPro" id="IPR012160">
    <property type="entry name" value="LtaS-like"/>
</dbReference>
<dbReference type="Gene3D" id="3.40.720.10">
    <property type="entry name" value="Alkaline Phosphatase, subunit A"/>
    <property type="match status" value="1"/>
</dbReference>
<evidence type="ECO:0000256" key="4">
    <source>
        <dbReference type="ARBA" id="ARBA00022989"/>
    </source>
</evidence>
<dbReference type="AlphaFoldDB" id="A0A839T723"/>
<name>A0A839T723_AZOMA</name>
<dbReference type="SUPFAM" id="SSF53649">
    <property type="entry name" value="Alkaline phosphatase-like"/>
    <property type="match status" value="1"/>
</dbReference>
<keyword evidence="4 9" id="KW-1133">Transmembrane helix</keyword>
<evidence type="ECO:0000256" key="9">
    <source>
        <dbReference type="SAM" id="Phobius"/>
    </source>
</evidence>
<feature type="binding site" evidence="8">
    <location>
        <position position="287"/>
    </location>
    <ligand>
        <name>Mn(2+)</name>
        <dbReference type="ChEBI" id="CHEBI:29035"/>
    </ligand>
</feature>
<evidence type="ECO:0000313" key="12">
    <source>
        <dbReference type="Proteomes" id="UP000549250"/>
    </source>
</evidence>
<dbReference type="PIRSF" id="PIRSF005091">
    <property type="entry name" value="Mmb_sulf_HI1246"/>
    <property type="match status" value="1"/>
</dbReference>
<keyword evidence="11" id="KW-0808">Transferase</keyword>
<dbReference type="RefSeq" id="WP_183168156.1">
    <property type="nucleotide sequence ID" value="NZ_JACHXI010000033.1"/>
</dbReference>
<dbReference type="PANTHER" id="PTHR47371:SF3">
    <property type="entry name" value="PHOSPHOGLYCEROL TRANSFERASE I"/>
    <property type="match status" value="1"/>
</dbReference>
<keyword evidence="2" id="KW-1003">Cell membrane</keyword>
<dbReference type="EMBL" id="JACHXI010000033">
    <property type="protein sequence ID" value="MBB3105307.1"/>
    <property type="molecule type" value="Genomic_DNA"/>
</dbReference>
<feature type="binding site" evidence="7">
    <location>
        <position position="447"/>
    </location>
    <ligand>
        <name>substrate</name>
    </ligand>
</feature>
<evidence type="ECO:0000256" key="8">
    <source>
        <dbReference type="PIRSR" id="PIRSR005091-3"/>
    </source>
</evidence>
<reference evidence="11 12" key="1">
    <citation type="submission" date="2020-08" db="EMBL/GenBank/DDBJ databases">
        <title>Genomic Encyclopedia of Type Strains, Phase III (KMG-III): the genomes of soil and plant-associated and newly described type strains.</title>
        <authorList>
            <person name="Whitman W."/>
        </authorList>
    </citation>
    <scope>NUCLEOTIDE SEQUENCE [LARGE SCALE GENOMIC DNA]</scope>
    <source>
        <strain evidence="11 12">CECT 4462</strain>
    </source>
</reference>
<feature type="binding site" evidence="8">
    <location>
        <position position="328"/>
    </location>
    <ligand>
        <name>Mn(2+)</name>
        <dbReference type="ChEBI" id="CHEBI:29035"/>
    </ligand>
</feature>
<proteinExistence type="predicted"/>
<sequence>MPILRSAPLRYLALMLGCWMVLFSLTRLGLMLYSWGDAVISYADLLPIMLTGLSYDLGFLACATIPLVLYLLACPKRLWQQRWHRFALHLLFFASLYLMLFCALAEWVFWIEFGVRFNFIAVDYLIYSDEVINNILESYPVYPLLTMLAALVLAIAWALHRPLERALEAPLPSRKKYLLSITVLCLTATSSLWLLDQQYPREQHGNAYQRELASNGPWQFFAAFRNNELDYAHFYQNLPDQQVATTLRTEVGEPNAQFIGNDPMDIRRRIDNPGVPRKTNVILVTIESLSLKYLGQKADGSHSLTPNLDRLRGQSLFFSNVYATGTRTDRGLEAITLSVPPTPGRSIIKRLGRESGYGGLGQQLAYQGYDSVFLYGGRGYFDNMNAFFRGNGYRIVDQTSTVPADIHFSNAWGMADEDLYALALREADADHAKGQSFLLQLMTTSNHRPYTYPEQRIDIASGKGREGAVQYTDWAIGHFLAAAREKPWFDNTLFIFVADHCAGSAGKEDLPVANYRIPLFVYAPGLIEPHEDQQLASQIDIAPTIMGLLNLDYVSTFFGRNLLLPNTLPPRALIGNYQNLGLFDGQDLAILSPRQGLRRHDEALGKSQERQVTQADELIRRNIAYYQAASHDFQQRLLNWQPFPSEPTKALSHR</sequence>
<keyword evidence="12" id="KW-1185">Reference proteome</keyword>
<accession>A0A839T723</accession>
<evidence type="ECO:0000256" key="7">
    <source>
        <dbReference type="PIRSR" id="PIRSR005091-2"/>
    </source>
</evidence>
<protein>
    <submittedName>
        <fullName evidence="11">Phosphoglycerol transferase MdoB-like AlkP superfamily enzyme</fullName>
    </submittedName>
</protein>
<evidence type="ECO:0000256" key="6">
    <source>
        <dbReference type="PIRSR" id="PIRSR005091-1"/>
    </source>
</evidence>
<dbReference type="CDD" id="cd16015">
    <property type="entry name" value="LTA_synthase"/>
    <property type="match status" value="1"/>
</dbReference>
<dbReference type="InterPro" id="IPR017850">
    <property type="entry name" value="Alkaline_phosphatase_core_sf"/>
</dbReference>
<feature type="transmembrane region" description="Helical" evidence="9">
    <location>
        <begin position="86"/>
        <end position="110"/>
    </location>
</feature>
<feature type="active site" evidence="6">
    <location>
        <position position="328"/>
    </location>
</feature>
<feature type="transmembrane region" description="Helical" evidence="9">
    <location>
        <begin position="12"/>
        <end position="33"/>
    </location>
</feature>
<feature type="domain" description="Sulfatase N-terminal" evidence="10">
    <location>
        <begin position="280"/>
        <end position="550"/>
    </location>
</feature>
<dbReference type="InterPro" id="IPR050448">
    <property type="entry name" value="OpgB/LTA_synthase_biosynth"/>
</dbReference>
<evidence type="ECO:0000256" key="3">
    <source>
        <dbReference type="ARBA" id="ARBA00022692"/>
    </source>
</evidence>
<dbReference type="GO" id="GO:0046872">
    <property type="term" value="F:metal ion binding"/>
    <property type="evidence" value="ECO:0007669"/>
    <property type="project" value="UniProtKB-KW"/>
</dbReference>
<feature type="transmembrane region" description="Helical" evidence="9">
    <location>
        <begin position="139"/>
        <end position="157"/>
    </location>
</feature>
<dbReference type="Proteomes" id="UP000549250">
    <property type="component" value="Unassembled WGS sequence"/>
</dbReference>
<gene>
    <name evidence="11" type="ORF">FHR87_003743</name>
</gene>
<organism evidence="11 12">
    <name type="scientific">Azomonas macrocytogenes</name>
    <name type="common">Azotobacter macrocytogenes</name>
    <dbReference type="NCBI Taxonomy" id="69962"/>
    <lineage>
        <taxon>Bacteria</taxon>
        <taxon>Pseudomonadati</taxon>
        <taxon>Pseudomonadota</taxon>
        <taxon>Gammaproteobacteria</taxon>
        <taxon>Pseudomonadales</taxon>
        <taxon>Pseudomonadaceae</taxon>
        <taxon>Azomonas</taxon>
    </lineage>
</organism>
<dbReference type="Pfam" id="PF00884">
    <property type="entry name" value="Sulfatase"/>
    <property type="match status" value="1"/>
</dbReference>
<keyword evidence="5 9" id="KW-0472">Membrane</keyword>
<dbReference type="PANTHER" id="PTHR47371">
    <property type="entry name" value="LIPOTEICHOIC ACID SYNTHASE"/>
    <property type="match status" value="1"/>
</dbReference>
<feature type="transmembrane region" description="Helical" evidence="9">
    <location>
        <begin position="177"/>
        <end position="195"/>
    </location>
</feature>
<comment type="caution">
    <text evidence="11">The sequence shown here is derived from an EMBL/GenBank/DDBJ whole genome shotgun (WGS) entry which is preliminary data.</text>
</comment>
<keyword evidence="3 9" id="KW-0812">Transmembrane</keyword>
<evidence type="ECO:0000256" key="5">
    <source>
        <dbReference type="ARBA" id="ARBA00023136"/>
    </source>
</evidence>
<feature type="transmembrane region" description="Helical" evidence="9">
    <location>
        <begin position="53"/>
        <end position="74"/>
    </location>
</feature>
<feature type="binding site" evidence="8">
    <location>
        <position position="499"/>
    </location>
    <ligand>
        <name>Mn(2+)</name>
        <dbReference type="ChEBI" id="CHEBI:29035"/>
    </ligand>
</feature>
<dbReference type="GO" id="GO:0005886">
    <property type="term" value="C:plasma membrane"/>
    <property type="evidence" value="ECO:0007669"/>
    <property type="project" value="UniProtKB-SubCell"/>
</dbReference>